<keyword evidence="2" id="KW-1185">Reference proteome</keyword>
<name>A0A212SET4_RHOAC</name>
<dbReference type="OrthoDB" id="2929212at2"/>
<gene>
    <name evidence="1" type="ORF">SAMN06265338_13215</name>
</gene>
<evidence type="ECO:0000313" key="2">
    <source>
        <dbReference type="Proteomes" id="UP000198418"/>
    </source>
</evidence>
<sequence length="153" mass="17505">MWAEVNFGKWTGKGKTLPQVLVADPDWFFWAVSEGAFKGALAIQAETLARRAKGIKLPAKIAHTHCVQHWITPDGKYARFDLIDQDQGSHHGSSTEIRRNTLDLEFPRHIAPYDKLGCRQMMNSFKSYWFDGKAFTKNKVETFFDDPTNFVNP</sequence>
<dbReference type="RefSeq" id="WP_141098551.1">
    <property type="nucleotide sequence ID" value="NZ_FYDG01000032.1"/>
</dbReference>
<dbReference type="EMBL" id="FYDG01000032">
    <property type="protein sequence ID" value="SNB84054.1"/>
    <property type="molecule type" value="Genomic_DNA"/>
</dbReference>
<evidence type="ECO:0000313" key="1">
    <source>
        <dbReference type="EMBL" id="SNB84054.1"/>
    </source>
</evidence>
<reference evidence="2" key="1">
    <citation type="submission" date="2017-06" db="EMBL/GenBank/DDBJ databases">
        <authorList>
            <person name="Varghese N."/>
            <person name="Submissions S."/>
        </authorList>
    </citation>
    <scope>NUCLEOTIDE SEQUENCE [LARGE SCALE GENOMIC DNA]</scope>
    <source>
        <strain evidence="2">DSM 137</strain>
    </source>
</reference>
<accession>A0A212SET4</accession>
<dbReference type="Proteomes" id="UP000198418">
    <property type="component" value="Unassembled WGS sequence"/>
</dbReference>
<organism evidence="1 2">
    <name type="scientific">Rhodoblastus acidophilus</name>
    <name type="common">Rhodopseudomonas acidophila</name>
    <dbReference type="NCBI Taxonomy" id="1074"/>
    <lineage>
        <taxon>Bacteria</taxon>
        <taxon>Pseudomonadati</taxon>
        <taxon>Pseudomonadota</taxon>
        <taxon>Alphaproteobacteria</taxon>
        <taxon>Hyphomicrobiales</taxon>
        <taxon>Rhodoblastaceae</taxon>
        <taxon>Rhodoblastus</taxon>
    </lineage>
</organism>
<dbReference type="AlphaFoldDB" id="A0A212SET4"/>
<protein>
    <submittedName>
        <fullName evidence="1">Uncharacterized protein</fullName>
    </submittedName>
</protein>
<proteinExistence type="predicted"/>